<feature type="region of interest" description="Disordered" evidence="3">
    <location>
        <begin position="233"/>
        <end position="267"/>
    </location>
</feature>
<evidence type="ECO:0000256" key="2">
    <source>
        <dbReference type="ARBA" id="ARBA00023315"/>
    </source>
</evidence>
<dbReference type="SMART" id="SM00563">
    <property type="entry name" value="PlsC"/>
    <property type="match status" value="1"/>
</dbReference>
<protein>
    <submittedName>
        <fullName evidence="6">1-acyl-sn-glycerol-3-phosphate acyltransferase</fullName>
    </submittedName>
</protein>
<feature type="domain" description="Phospholipid/glycerol acyltransferase" evidence="4">
    <location>
        <begin position="55"/>
        <end position="173"/>
    </location>
</feature>
<evidence type="ECO:0000256" key="3">
    <source>
        <dbReference type="SAM" id="MobiDB-lite"/>
    </source>
</evidence>
<dbReference type="GO" id="GO:0005886">
    <property type="term" value="C:plasma membrane"/>
    <property type="evidence" value="ECO:0007669"/>
    <property type="project" value="TreeGrafter"/>
</dbReference>
<dbReference type="SUPFAM" id="SSF69593">
    <property type="entry name" value="Glycerol-3-phosphate (1)-acyltransferase"/>
    <property type="match status" value="1"/>
</dbReference>
<dbReference type="EMBL" id="CP031356">
    <property type="protein sequence ID" value="AXK45334.1"/>
    <property type="molecule type" value="Genomic_DNA"/>
</dbReference>
<dbReference type="Proteomes" id="UP000254236">
    <property type="component" value="Chromosome"/>
</dbReference>
<dbReference type="CDD" id="cd07989">
    <property type="entry name" value="LPLAT_AGPAT-like"/>
    <property type="match status" value="1"/>
</dbReference>
<dbReference type="PANTHER" id="PTHR10434:SF11">
    <property type="entry name" value="1-ACYL-SN-GLYCEROL-3-PHOSPHATE ACYLTRANSFERASE"/>
    <property type="match status" value="1"/>
</dbReference>
<dbReference type="PANTHER" id="PTHR10434">
    <property type="entry name" value="1-ACYL-SN-GLYCEROL-3-PHOSPHATE ACYLTRANSFERASE"/>
    <property type="match status" value="1"/>
</dbReference>
<reference evidence="5 7" key="1">
    <citation type="submission" date="2018-07" db="EMBL/GenBank/DDBJ databases">
        <title>Brachybacterium saurashtrense DSM 23186 genome sequence.</title>
        <authorList>
            <person name="Guo L."/>
        </authorList>
    </citation>
    <scope>NUCLEOTIDE SEQUENCE [LARGE SCALE GENOMIC DNA]</scope>
    <source>
        <strain evidence="5 7">DSM 23186</strain>
    </source>
</reference>
<proteinExistence type="predicted"/>
<dbReference type="GO" id="GO:0003841">
    <property type="term" value="F:1-acylglycerol-3-phosphate O-acyltransferase activity"/>
    <property type="evidence" value="ECO:0007669"/>
    <property type="project" value="TreeGrafter"/>
</dbReference>
<evidence type="ECO:0000313" key="6">
    <source>
        <dbReference type="EMBL" id="RRR21909.1"/>
    </source>
</evidence>
<dbReference type="Proteomes" id="UP000282185">
    <property type="component" value="Unassembled WGS sequence"/>
</dbReference>
<evidence type="ECO:0000256" key="1">
    <source>
        <dbReference type="ARBA" id="ARBA00022679"/>
    </source>
</evidence>
<dbReference type="GO" id="GO:0006654">
    <property type="term" value="P:phosphatidic acid biosynthetic process"/>
    <property type="evidence" value="ECO:0007669"/>
    <property type="project" value="TreeGrafter"/>
</dbReference>
<accession>A0A345YN32</accession>
<dbReference type="Pfam" id="PF01553">
    <property type="entry name" value="Acyltransferase"/>
    <property type="match status" value="1"/>
</dbReference>
<dbReference type="RefSeq" id="WP_115413085.1">
    <property type="nucleotide sequence ID" value="NZ_CP031356.1"/>
</dbReference>
<evidence type="ECO:0000313" key="5">
    <source>
        <dbReference type="EMBL" id="AXK45334.1"/>
    </source>
</evidence>
<sequence>MTGLRRRWDLGTARIPARRAGLVIGLAQLPLRPLLTVLTRPQWQGTAHFPAHGGVIACGNHLSALDAFAYGHLLQASGIAPRFLAKESLFAVPVLGALLRAARQIPVRRGGRGGEGALAEARAALGRGELLMIFPEGTYTRDPALWPMQARTGAARLALETGAPLLPIATWGGRALWPVGSPLPRPGRGRRVQMRVGEPFTAAAREGETDQQAALRVTEELMARLADLLGELRGEQPPAVLHDGRRDAHRPEVGRPDPAYRPPRQET</sequence>
<evidence type="ECO:0000259" key="4">
    <source>
        <dbReference type="SMART" id="SM00563"/>
    </source>
</evidence>
<dbReference type="OrthoDB" id="9806008at2"/>
<dbReference type="AlphaFoldDB" id="A0A345YN32"/>
<gene>
    <name evidence="5" type="ORF">DWV08_06680</name>
    <name evidence="6" type="ORF">DXU92_11390</name>
</gene>
<feature type="compositionally biased region" description="Basic and acidic residues" evidence="3">
    <location>
        <begin position="242"/>
        <end position="255"/>
    </location>
</feature>
<organism evidence="6 8">
    <name type="scientific">Brachybacterium saurashtrense</name>
    <dbReference type="NCBI Taxonomy" id="556288"/>
    <lineage>
        <taxon>Bacteria</taxon>
        <taxon>Bacillati</taxon>
        <taxon>Actinomycetota</taxon>
        <taxon>Actinomycetes</taxon>
        <taxon>Micrococcales</taxon>
        <taxon>Dermabacteraceae</taxon>
        <taxon>Brachybacterium</taxon>
    </lineage>
</organism>
<dbReference type="EMBL" id="QSWH01000005">
    <property type="protein sequence ID" value="RRR21909.1"/>
    <property type="molecule type" value="Genomic_DNA"/>
</dbReference>
<name>A0A345YN32_9MICO</name>
<keyword evidence="1" id="KW-0808">Transferase</keyword>
<keyword evidence="2 6" id="KW-0012">Acyltransferase</keyword>
<dbReference type="KEGG" id="bsau:DWV08_06680"/>
<evidence type="ECO:0000313" key="8">
    <source>
        <dbReference type="Proteomes" id="UP000282185"/>
    </source>
</evidence>
<dbReference type="InterPro" id="IPR002123">
    <property type="entry name" value="Plipid/glycerol_acylTrfase"/>
</dbReference>
<evidence type="ECO:0000313" key="7">
    <source>
        <dbReference type="Proteomes" id="UP000254236"/>
    </source>
</evidence>
<keyword evidence="7" id="KW-1185">Reference proteome</keyword>
<reference evidence="6 8" key="2">
    <citation type="submission" date="2018-08" db="EMBL/GenBank/DDBJ databases">
        <title>Brachybacterium saurashtrense DSM 23186.</title>
        <authorList>
            <person name="Li Y."/>
        </authorList>
    </citation>
    <scope>NUCLEOTIDE SEQUENCE [LARGE SCALE GENOMIC DNA]</scope>
    <source>
        <strain evidence="6 8">DSM 23186</strain>
    </source>
</reference>